<dbReference type="PROSITE" id="PS50110">
    <property type="entry name" value="RESPONSE_REGULATORY"/>
    <property type="match status" value="1"/>
</dbReference>
<dbReference type="SUPFAM" id="SSF52172">
    <property type="entry name" value="CheY-like"/>
    <property type="match status" value="1"/>
</dbReference>
<dbReference type="Gene3D" id="3.40.50.2300">
    <property type="match status" value="1"/>
</dbReference>
<dbReference type="GO" id="GO:0000160">
    <property type="term" value="P:phosphorelay signal transduction system"/>
    <property type="evidence" value="ECO:0007669"/>
    <property type="project" value="InterPro"/>
</dbReference>
<evidence type="ECO:0000259" key="2">
    <source>
        <dbReference type="PROSITE" id="PS50110"/>
    </source>
</evidence>
<dbReference type="Proteomes" id="UP000199400">
    <property type="component" value="Unassembled WGS sequence"/>
</dbReference>
<name>A0A1I2FVH3_9BACT</name>
<dbReference type="AlphaFoldDB" id="A0A1I2FVH3"/>
<dbReference type="InterPro" id="IPR011006">
    <property type="entry name" value="CheY-like_superfamily"/>
</dbReference>
<gene>
    <name evidence="3" type="ORF">SAMN02745121_06830</name>
</gene>
<evidence type="ECO:0000313" key="4">
    <source>
        <dbReference type="Proteomes" id="UP000199400"/>
    </source>
</evidence>
<dbReference type="STRING" id="54.SAMN02745121_06830"/>
<feature type="domain" description="Response regulatory" evidence="2">
    <location>
        <begin position="1"/>
        <end position="100"/>
    </location>
</feature>
<reference evidence="4" key="1">
    <citation type="submission" date="2016-10" db="EMBL/GenBank/DDBJ databases">
        <authorList>
            <person name="Varghese N."/>
            <person name="Submissions S."/>
        </authorList>
    </citation>
    <scope>NUCLEOTIDE SEQUENCE [LARGE SCALE GENOMIC DNA]</scope>
    <source>
        <strain evidence="4">ATCC 25963</strain>
    </source>
</reference>
<dbReference type="EMBL" id="FOMX01000028">
    <property type="protein sequence ID" value="SFF08506.1"/>
    <property type="molecule type" value="Genomic_DNA"/>
</dbReference>
<proteinExistence type="predicted"/>
<organism evidence="3 4">
    <name type="scientific">Nannocystis exedens</name>
    <dbReference type="NCBI Taxonomy" id="54"/>
    <lineage>
        <taxon>Bacteria</taxon>
        <taxon>Pseudomonadati</taxon>
        <taxon>Myxococcota</taxon>
        <taxon>Polyangia</taxon>
        <taxon>Nannocystales</taxon>
        <taxon>Nannocystaceae</taxon>
        <taxon>Nannocystis</taxon>
    </lineage>
</organism>
<evidence type="ECO:0000313" key="3">
    <source>
        <dbReference type="EMBL" id="SFF08506.1"/>
    </source>
</evidence>
<accession>A0A1I2FVH3</accession>
<evidence type="ECO:0000256" key="1">
    <source>
        <dbReference type="PROSITE-ProRule" id="PRU00169"/>
    </source>
</evidence>
<protein>
    <submittedName>
        <fullName evidence="3">Response regulator receiver domain-containing protein</fullName>
    </submittedName>
</protein>
<sequence>MTLRAERDLAGIGEAGDGLAAALLARELAPDVVVMGIAAPDFEGIGATRESVEHAPQVRVVALSARTDARSVVELLHLARGRVRLPEQAGGLQRARPDDPRRDPFHFSADIEALAPSGA</sequence>
<comment type="caution">
    <text evidence="1">Lacks conserved residue(s) required for the propagation of feature annotation.</text>
</comment>
<dbReference type="InterPro" id="IPR001789">
    <property type="entry name" value="Sig_transdc_resp-reg_receiver"/>
</dbReference>
<keyword evidence="4" id="KW-1185">Reference proteome</keyword>